<evidence type="ECO:0000256" key="1">
    <source>
        <dbReference type="SAM" id="Coils"/>
    </source>
</evidence>
<dbReference type="AlphaFoldDB" id="A0A2S8PUE6"/>
<evidence type="ECO:0000313" key="2">
    <source>
        <dbReference type="EMBL" id="PQQ22459.1"/>
    </source>
</evidence>
<keyword evidence="3" id="KW-1185">Reference proteome</keyword>
<proteinExistence type="predicted"/>
<dbReference type="RefSeq" id="WP_105396882.1">
    <property type="nucleotide sequence ID" value="NZ_CAWNTA010000165.1"/>
</dbReference>
<dbReference type="Proteomes" id="UP000239550">
    <property type="component" value="Unassembled WGS sequence"/>
</dbReference>
<sequence>MRSLQQEVIYHIEMSLQIENLLASAPPASNDAYTRIAKALRLEKTVEEKDKEIEKLKMQVSLLAESTKISDMAKFDIIQQNVEFIKSAIRKIENAIPPEPITLTNKKAP</sequence>
<gene>
    <name evidence="2" type="ORF">C6H66_23475</name>
</gene>
<accession>A0A2S8PUE6</accession>
<keyword evidence="1" id="KW-0175">Coiled coil</keyword>
<feature type="coiled-coil region" evidence="1">
    <location>
        <begin position="39"/>
        <end position="66"/>
    </location>
</feature>
<comment type="caution">
    <text evidence="2">The sequence shown here is derived from an EMBL/GenBank/DDBJ whole genome shotgun (WGS) entry which is preliminary data.</text>
</comment>
<name>A0A2S8PUE6_9GAMM</name>
<reference evidence="2 3" key="1">
    <citation type="submission" date="2018-02" db="EMBL/GenBank/DDBJ databases">
        <title>Five New Genomes of Indian Photorhabdus Isolates TSA.</title>
        <authorList>
            <person name="Dubay B."/>
            <person name="Somvanshi V.S."/>
        </authorList>
    </citation>
    <scope>NUCLEOTIDE SEQUENCE [LARGE SCALE GENOMIC DNA]</scope>
    <source>
        <strain evidence="2 3">H1</strain>
    </source>
</reference>
<organism evidence="2 3">
    <name type="scientific">Photorhabdus hindustanensis</name>
    <dbReference type="NCBI Taxonomy" id="2918802"/>
    <lineage>
        <taxon>Bacteria</taxon>
        <taxon>Pseudomonadati</taxon>
        <taxon>Pseudomonadota</taxon>
        <taxon>Gammaproteobacteria</taxon>
        <taxon>Enterobacterales</taxon>
        <taxon>Morganellaceae</taxon>
        <taxon>Photorhabdus</taxon>
    </lineage>
</organism>
<dbReference type="EMBL" id="PUWT01000094">
    <property type="protein sequence ID" value="PQQ22459.1"/>
    <property type="molecule type" value="Genomic_DNA"/>
</dbReference>
<protein>
    <submittedName>
        <fullName evidence="2">Uncharacterized protein</fullName>
    </submittedName>
</protein>
<evidence type="ECO:0000313" key="3">
    <source>
        <dbReference type="Proteomes" id="UP000239550"/>
    </source>
</evidence>